<name>A0A0B7BZQ9_9EUPU</name>
<dbReference type="PROSITE" id="PS00626">
    <property type="entry name" value="RCC1_2"/>
    <property type="match status" value="1"/>
</dbReference>
<dbReference type="EMBL" id="HACG01051838">
    <property type="protein sequence ID" value="CEK98709.1"/>
    <property type="molecule type" value="Transcribed_RNA"/>
</dbReference>
<accession>A0A0B7BZQ9</accession>
<feature type="non-terminal residue" evidence="1">
    <location>
        <position position="72"/>
    </location>
</feature>
<dbReference type="Pfam" id="PF13540">
    <property type="entry name" value="RCC1_2"/>
    <property type="match status" value="1"/>
</dbReference>
<organism evidence="1">
    <name type="scientific">Arion vulgaris</name>
    <dbReference type="NCBI Taxonomy" id="1028688"/>
    <lineage>
        <taxon>Eukaryota</taxon>
        <taxon>Metazoa</taxon>
        <taxon>Spiralia</taxon>
        <taxon>Lophotrochozoa</taxon>
        <taxon>Mollusca</taxon>
        <taxon>Gastropoda</taxon>
        <taxon>Heterobranchia</taxon>
        <taxon>Euthyneura</taxon>
        <taxon>Panpulmonata</taxon>
        <taxon>Eupulmonata</taxon>
        <taxon>Stylommatophora</taxon>
        <taxon>Helicina</taxon>
        <taxon>Arionoidea</taxon>
        <taxon>Arionidae</taxon>
        <taxon>Arion</taxon>
    </lineage>
</organism>
<evidence type="ECO:0000313" key="1">
    <source>
        <dbReference type="EMBL" id="CEK98709.1"/>
    </source>
</evidence>
<dbReference type="SUPFAM" id="SSF50985">
    <property type="entry name" value="RCC1/BLIP-II"/>
    <property type="match status" value="1"/>
</dbReference>
<feature type="non-terminal residue" evidence="1">
    <location>
        <position position="1"/>
    </location>
</feature>
<dbReference type="AlphaFoldDB" id="A0A0B7BZQ9"/>
<gene>
    <name evidence="1" type="primary">ORF219398</name>
</gene>
<dbReference type="Gene3D" id="2.130.10.30">
    <property type="entry name" value="Regulator of chromosome condensation 1/beta-lactamase-inhibitor protein II"/>
    <property type="match status" value="1"/>
</dbReference>
<protein>
    <submittedName>
        <fullName evidence="1">Uncharacterized protein</fullName>
    </submittedName>
</protein>
<proteinExistence type="predicted"/>
<dbReference type="InterPro" id="IPR009091">
    <property type="entry name" value="RCC1/BLIP-II"/>
</dbReference>
<reference evidence="1" key="1">
    <citation type="submission" date="2014-12" db="EMBL/GenBank/DDBJ databases">
        <title>Insight into the proteome of Arion vulgaris.</title>
        <authorList>
            <person name="Aradska J."/>
            <person name="Bulat T."/>
            <person name="Smidak R."/>
            <person name="Sarate P."/>
            <person name="Gangsoo J."/>
            <person name="Sialana F."/>
            <person name="Bilban M."/>
            <person name="Lubec G."/>
        </authorList>
    </citation>
    <scope>NUCLEOTIDE SEQUENCE</scope>
    <source>
        <tissue evidence="1">Skin</tissue>
    </source>
</reference>
<sequence length="72" mass="7541">GSLDVVMFPTLVVVEVSNGFCQHGVPKATTLEIITGVACGTSHTLAVSNVGEVWVWGCGSQLEIPQTKLRAT</sequence>
<dbReference type="InterPro" id="IPR000408">
    <property type="entry name" value="Reg_chr_condens"/>
</dbReference>